<sequence length="610" mass="67769">MNQQVPETPRRRSPRHTTSPIRIPTPEIETAAVLETPRRRSPKRSIALLDSEVKEEEKPVPTIPLRRSPRRISALLTCEQKEEVLCTPRRSTRNSPSHEMKQEEPIPDTPSRRSPSRIVIGAALDLTTAPQSTTSSLEQAVKIEFPITEVVSTPRSRVSALSSTSTPVASTTPVVKDTRVQAPRTMDANIIFTKSEQASSKSTPTESKPMVQTVPVPPKQSTPRKLIVSVPEALSTPKKSAPTKSKPMVQSVPPKPSTPRKLIVPVPEASPVILSTPKKRARLAKDTPRTPIRTPTTMSAPSNFPTNMIYESPVRVMTTPKKIGTPPSVTLFGSPEVKHHVSEWQPIFDKKPKRSPTNRRTTTFASPTNGTPSKHRSKPPLARTSPQEDDFPMSISHILSHQEVDTEQSMHANVARNLNVTCFGPQSDDDMALFLSRTVKDSPAPRLKREIPTDFNAVSNAMNDLLDGAYNHLTQESPAPRQIDVKYAATPEFAVGASKAVPVLTPPKAANLVFRRRVLTTFLSSGWRSVPPPMNGRGNYYYTHPLINGISLSREDVEQYAIDYDVFQNQINPLHVLEWAQKNRNSPLKTQDLKRKLLSPSTQRRFSFTN</sequence>
<dbReference type="AlphaFoldDB" id="A0A1V9Y741"/>
<dbReference type="Proteomes" id="UP000243217">
    <property type="component" value="Unassembled WGS sequence"/>
</dbReference>
<accession>A0A1V9Y741</accession>
<feature type="region of interest" description="Disordered" evidence="1">
    <location>
        <begin position="349"/>
        <end position="391"/>
    </location>
</feature>
<feature type="region of interest" description="Disordered" evidence="1">
    <location>
        <begin position="280"/>
        <end position="306"/>
    </location>
</feature>
<protein>
    <submittedName>
        <fullName evidence="2">Uncharacterized protein</fullName>
    </submittedName>
</protein>
<feature type="region of interest" description="Disordered" evidence="1">
    <location>
        <begin position="87"/>
        <end position="114"/>
    </location>
</feature>
<feature type="compositionally biased region" description="Polar residues" evidence="1">
    <location>
        <begin position="358"/>
        <end position="372"/>
    </location>
</feature>
<gene>
    <name evidence="2" type="ORF">THRCLA_11656</name>
</gene>
<evidence type="ECO:0000256" key="1">
    <source>
        <dbReference type="SAM" id="MobiDB-lite"/>
    </source>
</evidence>
<feature type="region of interest" description="Disordered" evidence="1">
    <location>
        <begin position="1"/>
        <end position="62"/>
    </location>
</feature>
<evidence type="ECO:0000313" key="3">
    <source>
        <dbReference type="Proteomes" id="UP000243217"/>
    </source>
</evidence>
<dbReference type="OrthoDB" id="73898at2759"/>
<evidence type="ECO:0000313" key="2">
    <source>
        <dbReference type="EMBL" id="OQR81523.1"/>
    </source>
</evidence>
<name>A0A1V9Y741_9STRA</name>
<reference evidence="2 3" key="1">
    <citation type="journal article" date="2014" name="Genome Biol. Evol.">
        <title>The secreted proteins of Achlya hypogyna and Thraustotheca clavata identify the ancestral oomycete secretome and reveal gene acquisitions by horizontal gene transfer.</title>
        <authorList>
            <person name="Misner I."/>
            <person name="Blouin N."/>
            <person name="Leonard G."/>
            <person name="Richards T.A."/>
            <person name="Lane C.E."/>
        </authorList>
    </citation>
    <scope>NUCLEOTIDE SEQUENCE [LARGE SCALE GENOMIC DNA]</scope>
    <source>
        <strain evidence="2 3">ATCC 34112</strain>
    </source>
</reference>
<keyword evidence="3" id="KW-1185">Reference proteome</keyword>
<proteinExistence type="predicted"/>
<feature type="region of interest" description="Disordered" evidence="1">
    <location>
        <begin position="196"/>
        <end position="262"/>
    </location>
</feature>
<organism evidence="2 3">
    <name type="scientific">Thraustotheca clavata</name>
    <dbReference type="NCBI Taxonomy" id="74557"/>
    <lineage>
        <taxon>Eukaryota</taxon>
        <taxon>Sar</taxon>
        <taxon>Stramenopiles</taxon>
        <taxon>Oomycota</taxon>
        <taxon>Saprolegniomycetes</taxon>
        <taxon>Saprolegniales</taxon>
        <taxon>Achlyaceae</taxon>
        <taxon>Thraustotheca</taxon>
    </lineage>
</organism>
<dbReference type="EMBL" id="JNBS01004966">
    <property type="protein sequence ID" value="OQR81523.1"/>
    <property type="molecule type" value="Genomic_DNA"/>
</dbReference>
<feature type="compositionally biased region" description="Polar residues" evidence="1">
    <location>
        <begin position="196"/>
        <end position="206"/>
    </location>
</feature>
<comment type="caution">
    <text evidence="2">The sequence shown here is derived from an EMBL/GenBank/DDBJ whole genome shotgun (WGS) entry which is preliminary data.</text>
</comment>
<feature type="compositionally biased region" description="Low complexity" evidence="1">
    <location>
        <begin position="235"/>
        <end position="247"/>
    </location>
</feature>